<proteinExistence type="predicted"/>
<name>A0ACD5U8J1_AVESA</name>
<accession>A0ACD5U8J1</accession>
<dbReference type="EnsemblPlants" id="AVESA.00010b.r2.2AG0203240.1">
    <property type="protein sequence ID" value="AVESA.00010b.r2.2AG0203240.1.CDS.1"/>
    <property type="gene ID" value="AVESA.00010b.r2.2AG0203240"/>
</dbReference>
<protein>
    <submittedName>
        <fullName evidence="1">Uncharacterized protein</fullName>
    </submittedName>
</protein>
<reference evidence="1" key="2">
    <citation type="submission" date="2025-09" db="UniProtKB">
        <authorList>
            <consortium name="EnsemblPlants"/>
        </authorList>
    </citation>
    <scope>IDENTIFICATION</scope>
</reference>
<organism evidence="1 2">
    <name type="scientific">Avena sativa</name>
    <name type="common">Oat</name>
    <dbReference type="NCBI Taxonomy" id="4498"/>
    <lineage>
        <taxon>Eukaryota</taxon>
        <taxon>Viridiplantae</taxon>
        <taxon>Streptophyta</taxon>
        <taxon>Embryophyta</taxon>
        <taxon>Tracheophyta</taxon>
        <taxon>Spermatophyta</taxon>
        <taxon>Magnoliopsida</taxon>
        <taxon>Liliopsida</taxon>
        <taxon>Poales</taxon>
        <taxon>Poaceae</taxon>
        <taxon>BOP clade</taxon>
        <taxon>Pooideae</taxon>
        <taxon>Poodae</taxon>
        <taxon>Poeae</taxon>
        <taxon>Poeae Chloroplast Group 1 (Aveneae type)</taxon>
        <taxon>Aveninae</taxon>
        <taxon>Avena</taxon>
    </lineage>
</organism>
<reference evidence="1" key="1">
    <citation type="submission" date="2021-05" db="EMBL/GenBank/DDBJ databases">
        <authorList>
            <person name="Scholz U."/>
            <person name="Mascher M."/>
            <person name="Fiebig A."/>
        </authorList>
    </citation>
    <scope>NUCLEOTIDE SEQUENCE [LARGE SCALE GENOMIC DNA]</scope>
</reference>
<sequence>MNRVEGMMRSLKLSEAERKGVKIIQMGSGKGGGVPEVQAIGKLLSDKPAIADAMENALGPIWCPMKGIDVKDLGENIFLFTFHQASGKKKAVEEGSWTFDKGLLVMEEFDADKALDDYVFNKIPIWVRIFKLPLGMMNRATREKIGDQIGEYVGIVGVENGLAMGQYLRVKVKLVISKPLMRGTMVEVGEGGKVKWCPFEYEFLPDFCFICGIIGHTDRECSIKLKKR</sequence>
<evidence type="ECO:0000313" key="2">
    <source>
        <dbReference type="Proteomes" id="UP001732700"/>
    </source>
</evidence>
<evidence type="ECO:0000313" key="1">
    <source>
        <dbReference type="EnsemblPlants" id="AVESA.00010b.r2.2AG0203240.1.CDS.1"/>
    </source>
</evidence>
<dbReference type="Proteomes" id="UP001732700">
    <property type="component" value="Chromosome 2A"/>
</dbReference>
<keyword evidence="2" id="KW-1185">Reference proteome</keyword>